<gene>
    <name evidence="2" type="ORF">QTN89_14715</name>
</gene>
<evidence type="ECO:0000256" key="1">
    <source>
        <dbReference type="SAM" id="Phobius"/>
    </source>
</evidence>
<name>A0ABT7PJM3_9BACT</name>
<evidence type="ECO:0000313" key="2">
    <source>
        <dbReference type="EMBL" id="MDM4016695.1"/>
    </source>
</evidence>
<accession>A0ABT7PJM3</accession>
<reference evidence="2 3" key="1">
    <citation type="submission" date="2023-06" db="EMBL/GenBank/DDBJ databases">
        <title>Roseiconus lacunae JC819 isolated from Gulf of Mannar region, Tamil Nadu.</title>
        <authorList>
            <person name="Pk S."/>
            <person name="Ch S."/>
            <person name="Ch V.R."/>
        </authorList>
    </citation>
    <scope>NUCLEOTIDE SEQUENCE [LARGE SCALE GENOMIC DNA]</scope>
    <source>
        <strain evidence="2 3">JC819</strain>
    </source>
</reference>
<keyword evidence="3" id="KW-1185">Reference proteome</keyword>
<evidence type="ECO:0008006" key="4">
    <source>
        <dbReference type="Google" id="ProtNLM"/>
    </source>
</evidence>
<feature type="transmembrane region" description="Helical" evidence="1">
    <location>
        <begin position="6"/>
        <end position="29"/>
    </location>
</feature>
<feature type="transmembrane region" description="Helical" evidence="1">
    <location>
        <begin position="50"/>
        <end position="71"/>
    </location>
</feature>
<evidence type="ECO:0000313" key="3">
    <source>
        <dbReference type="Proteomes" id="UP001239462"/>
    </source>
</evidence>
<dbReference type="EMBL" id="JASZZN010000010">
    <property type="protein sequence ID" value="MDM4016695.1"/>
    <property type="molecule type" value="Genomic_DNA"/>
</dbReference>
<organism evidence="2 3">
    <name type="scientific">Roseiconus lacunae</name>
    <dbReference type="NCBI Taxonomy" id="2605694"/>
    <lineage>
        <taxon>Bacteria</taxon>
        <taxon>Pseudomonadati</taxon>
        <taxon>Planctomycetota</taxon>
        <taxon>Planctomycetia</taxon>
        <taxon>Pirellulales</taxon>
        <taxon>Pirellulaceae</taxon>
        <taxon>Roseiconus</taxon>
    </lineage>
</organism>
<dbReference type="RefSeq" id="WP_289164340.1">
    <property type="nucleotide sequence ID" value="NZ_CP141221.1"/>
</dbReference>
<dbReference type="Proteomes" id="UP001239462">
    <property type="component" value="Unassembled WGS sequence"/>
</dbReference>
<keyword evidence="1" id="KW-0812">Transmembrane</keyword>
<keyword evidence="1" id="KW-0472">Membrane</keyword>
<sequence length="149" mass="16793">MTGSAVFLINVLSTWYMVGVIWTVQLVHYKLFNRIGSEQFVGYEKAHCNAMSFVVIPAMLPELASSIWLAFATPTGLSNWAMSIGLVAVILIWVSTFALQVPCHQRLTCQFTETDYRRLVGTNWIRTVLWSFRGMLTAYGLLQLIGDPL</sequence>
<keyword evidence="1" id="KW-1133">Transmembrane helix</keyword>
<proteinExistence type="predicted"/>
<protein>
    <recommendedName>
        <fullName evidence="4">DUF1772 domain-containing protein</fullName>
    </recommendedName>
</protein>
<feature type="transmembrane region" description="Helical" evidence="1">
    <location>
        <begin position="77"/>
        <end position="99"/>
    </location>
</feature>
<comment type="caution">
    <text evidence="2">The sequence shown here is derived from an EMBL/GenBank/DDBJ whole genome shotgun (WGS) entry which is preliminary data.</text>
</comment>